<name>A0ABU9XET6_9BACI</name>
<reference evidence="1 2" key="1">
    <citation type="submission" date="2024-05" db="EMBL/GenBank/DDBJ databases">
        <authorList>
            <person name="Haq I."/>
            <person name="Ullah Z."/>
            <person name="Ahmad R."/>
            <person name="Li M."/>
            <person name="Tong Y."/>
        </authorList>
    </citation>
    <scope>NUCLEOTIDE SEQUENCE [LARGE SCALE GENOMIC DNA]</scope>
    <source>
        <strain evidence="1 2">16A2E</strain>
    </source>
</reference>
<evidence type="ECO:0000313" key="1">
    <source>
        <dbReference type="EMBL" id="MEN2766787.1"/>
    </source>
</evidence>
<evidence type="ECO:0000313" key="2">
    <source>
        <dbReference type="Proteomes" id="UP001444625"/>
    </source>
</evidence>
<dbReference type="Proteomes" id="UP001444625">
    <property type="component" value="Unassembled WGS sequence"/>
</dbReference>
<keyword evidence="2" id="KW-1185">Reference proteome</keyword>
<proteinExistence type="predicted"/>
<accession>A0ABU9XET6</accession>
<dbReference type="EMBL" id="JBDIML010000002">
    <property type="protein sequence ID" value="MEN2766787.1"/>
    <property type="molecule type" value="Genomic_DNA"/>
</dbReference>
<sequence length="83" mass="9269">MEQFSGAIFNGEIEPGSFYLTQVKNIPTASSLSIDHINKLTEYLNAQKESCTITVNDQIPMLLNEQDMNHLLQDLKAIVSILS</sequence>
<protein>
    <submittedName>
        <fullName evidence="1">Uncharacterized protein</fullName>
    </submittedName>
</protein>
<comment type="caution">
    <text evidence="1">The sequence shown here is derived from an EMBL/GenBank/DDBJ whole genome shotgun (WGS) entry which is preliminary data.</text>
</comment>
<gene>
    <name evidence="1" type="ORF">ABC228_06295</name>
</gene>
<dbReference type="RefSeq" id="WP_345824258.1">
    <property type="nucleotide sequence ID" value="NZ_JBDIML010000002.1"/>
</dbReference>
<organism evidence="1 2">
    <name type="scientific">Ornithinibacillus xuwenensis</name>
    <dbReference type="NCBI Taxonomy" id="3144668"/>
    <lineage>
        <taxon>Bacteria</taxon>
        <taxon>Bacillati</taxon>
        <taxon>Bacillota</taxon>
        <taxon>Bacilli</taxon>
        <taxon>Bacillales</taxon>
        <taxon>Bacillaceae</taxon>
        <taxon>Ornithinibacillus</taxon>
    </lineage>
</organism>